<dbReference type="Pfam" id="PF13613">
    <property type="entry name" value="HTH_Tnp_4"/>
    <property type="match status" value="1"/>
</dbReference>
<feature type="domain" description="Transposase Helix-turn-helix" evidence="2">
    <location>
        <begin position="94"/>
        <end position="128"/>
    </location>
</feature>
<protein>
    <recommendedName>
        <fullName evidence="2">Transposase Helix-turn-helix domain-containing protein</fullName>
    </recommendedName>
</protein>
<evidence type="ECO:0000256" key="1">
    <source>
        <dbReference type="SAM" id="Coils"/>
    </source>
</evidence>
<name>A0ABN8RNL0_9CNID</name>
<evidence type="ECO:0000259" key="2">
    <source>
        <dbReference type="Pfam" id="PF13613"/>
    </source>
</evidence>
<gene>
    <name evidence="3" type="ORF">PLOB_00024054</name>
</gene>
<keyword evidence="4" id="KW-1185">Reference proteome</keyword>
<feature type="non-terminal residue" evidence="3">
    <location>
        <position position="1"/>
    </location>
</feature>
<proteinExistence type="predicted"/>
<dbReference type="PANTHER" id="PTHR23080">
    <property type="entry name" value="THAP DOMAIN PROTEIN"/>
    <property type="match status" value="1"/>
</dbReference>
<comment type="caution">
    <text evidence="3">The sequence shown here is derived from an EMBL/GenBank/DDBJ whole genome shotgun (WGS) entry which is preliminary data.</text>
</comment>
<reference evidence="3 4" key="1">
    <citation type="submission" date="2022-05" db="EMBL/GenBank/DDBJ databases">
        <authorList>
            <consortium name="Genoscope - CEA"/>
            <person name="William W."/>
        </authorList>
    </citation>
    <scope>NUCLEOTIDE SEQUENCE [LARGE SCALE GENOMIC DNA]</scope>
</reference>
<dbReference type="Proteomes" id="UP001159405">
    <property type="component" value="Unassembled WGS sequence"/>
</dbReference>
<evidence type="ECO:0000313" key="4">
    <source>
        <dbReference type="Proteomes" id="UP001159405"/>
    </source>
</evidence>
<feature type="coiled-coil region" evidence="1">
    <location>
        <begin position="11"/>
        <end position="48"/>
    </location>
</feature>
<evidence type="ECO:0000313" key="3">
    <source>
        <dbReference type="EMBL" id="CAH3180965.1"/>
    </source>
</evidence>
<dbReference type="InterPro" id="IPR027805">
    <property type="entry name" value="Transposase_HTH_dom"/>
</dbReference>
<organism evidence="3 4">
    <name type="scientific">Porites lobata</name>
    <dbReference type="NCBI Taxonomy" id="104759"/>
    <lineage>
        <taxon>Eukaryota</taxon>
        <taxon>Metazoa</taxon>
        <taxon>Cnidaria</taxon>
        <taxon>Anthozoa</taxon>
        <taxon>Hexacorallia</taxon>
        <taxon>Scleractinia</taxon>
        <taxon>Fungiina</taxon>
        <taxon>Poritidae</taxon>
        <taxon>Porites</taxon>
    </lineage>
</organism>
<keyword evidence="1" id="KW-0175">Coiled coil</keyword>
<feature type="non-terminal residue" evidence="3">
    <location>
        <position position="128"/>
    </location>
</feature>
<accession>A0ABN8RNL0</accession>
<sequence length="128" mass="14901">ATQTEITVEILDQIESELKEIIEKKDKVARERDELSSATKRLQHLVKNPKFDISKFKGNDEDVEFYTGLPHWDALMLLYDMVNQKAQNLNYGTLTLFEEFVLTLMRLRLGLLQKDLAHRFNVSETTVS</sequence>
<dbReference type="EMBL" id="CALNXK010000288">
    <property type="protein sequence ID" value="CAH3180965.1"/>
    <property type="molecule type" value="Genomic_DNA"/>
</dbReference>